<gene>
    <name evidence="9" type="primary">hrdB_1</name>
    <name evidence="9" type="ORF">NCTC1934_03020</name>
</gene>
<dbReference type="Pfam" id="PF04539">
    <property type="entry name" value="Sigma70_r3"/>
    <property type="match status" value="1"/>
</dbReference>
<organism evidence="9 10">
    <name type="scientific">Nocardia otitidiscaviarum</name>
    <dbReference type="NCBI Taxonomy" id="1823"/>
    <lineage>
        <taxon>Bacteria</taxon>
        <taxon>Bacillati</taxon>
        <taxon>Actinomycetota</taxon>
        <taxon>Actinomycetes</taxon>
        <taxon>Mycobacteriales</taxon>
        <taxon>Nocardiaceae</taxon>
        <taxon>Nocardia</taxon>
    </lineage>
</organism>
<sequence length="289" mass="31962">MNHRAATVSTASISTDAVRDYLRTIGRTALLTAEQEYELGARIARGGPDGRRAADHMVRANLRLVVSIAKHYPVPAGWSLLDLVQEGTLGLMRAVEKFEHERGLKFSTYATWWIKQSIGRALADRSRTIRLPGHVSEVLNRVVRTGRMLSQQLGREATAAEIAAELELEPERVRELMRQGREPISLHTPVGEDDAELGALIADQAPDPSETVTSGALREQLAKALRTLPEREAQVLALRYGLDTGEPRTLEEVGRIFGVSRERVRQIEAKAMRTLRQPGRSALLADLLG</sequence>
<dbReference type="InterPro" id="IPR013324">
    <property type="entry name" value="RNA_pol_sigma_r3/r4-like"/>
</dbReference>
<reference evidence="9 10" key="1">
    <citation type="submission" date="2018-06" db="EMBL/GenBank/DDBJ databases">
        <authorList>
            <consortium name="Pathogen Informatics"/>
            <person name="Doyle S."/>
        </authorList>
    </citation>
    <scope>NUCLEOTIDE SEQUENCE [LARGE SCALE GENOMIC DNA]</scope>
    <source>
        <strain evidence="9 10">NCTC1934</strain>
    </source>
</reference>
<dbReference type="SUPFAM" id="SSF88659">
    <property type="entry name" value="Sigma3 and sigma4 domains of RNA polymerase sigma factors"/>
    <property type="match status" value="2"/>
</dbReference>
<accession>A0A378YKZ1</accession>
<feature type="domain" description="RNA polymerase sigma-70" evidence="8">
    <location>
        <begin position="249"/>
        <end position="275"/>
    </location>
</feature>
<keyword evidence="10" id="KW-1185">Reference proteome</keyword>
<keyword evidence="3 6" id="KW-0731">Sigma factor</keyword>
<evidence type="ECO:0000313" key="9">
    <source>
        <dbReference type="EMBL" id="SUA77433.1"/>
    </source>
</evidence>
<dbReference type="Proteomes" id="UP000255467">
    <property type="component" value="Unassembled WGS sequence"/>
</dbReference>
<keyword evidence="4 6" id="KW-0238">DNA-binding</keyword>
<dbReference type="InterPro" id="IPR000943">
    <property type="entry name" value="RNA_pol_sigma70"/>
</dbReference>
<dbReference type="InterPro" id="IPR009042">
    <property type="entry name" value="RNA_pol_sigma70_r1_2"/>
</dbReference>
<evidence type="ECO:0000256" key="2">
    <source>
        <dbReference type="ARBA" id="ARBA00023015"/>
    </source>
</evidence>
<dbReference type="GO" id="GO:0016987">
    <property type="term" value="F:sigma factor activity"/>
    <property type="evidence" value="ECO:0007669"/>
    <property type="project" value="UniProtKB-KW"/>
</dbReference>
<dbReference type="PROSITE" id="PS00716">
    <property type="entry name" value="SIGMA70_2"/>
    <property type="match status" value="1"/>
</dbReference>
<dbReference type="Gene3D" id="1.10.601.10">
    <property type="entry name" value="RNA Polymerase Primary Sigma Factor"/>
    <property type="match status" value="1"/>
</dbReference>
<evidence type="ECO:0000256" key="5">
    <source>
        <dbReference type="ARBA" id="ARBA00023163"/>
    </source>
</evidence>
<dbReference type="Pfam" id="PF04542">
    <property type="entry name" value="Sigma70_r2"/>
    <property type="match status" value="1"/>
</dbReference>
<dbReference type="InterPro" id="IPR013325">
    <property type="entry name" value="RNA_pol_sigma_r2"/>
</dbReference>
<evidence type="ECO:0000259" key="7">
    <source>
        <dbReference type="PROSITE" id="PS00715"/>
    </source>
</evidence>
<dbReference type="InterPro" id="IPR036388">
    <property type="entry name" value="WH-like_DNA-bd_sf"/>
</dbReference>
<dbReference type="InterPro" id="IPR007627">
    <property type="entry name" value="RNA_pol_sigma70_r2"/>
</dbReference>
<dbReference type="InterPro" id="IPR007624">
    <property type="entry name" value="RNA_pol_sigma70_r3"/>
</dbReference>
<evidence type="ECO:0000256" key="6">
    <source>
        <dbReference type="RuleBase" id="RU362124"/>
    </source>
</evidence>
<dbReference type="InterPro" id="IPR050239">
    <property type="entry name" value="Sigma-70_RNA_pol_init_factors"/>
</dbReference>
<dbReference type="RefSeq" id="WP_039810764.1">
    <property type="nucleotide sequence ID" value="NZ_UGRY01000002.1"/>
</dbReference>
<evidence type="ECO:0000256" key="4">
    <source>
        <dbReference type="ARBA" id="ARBA00023125"/>
    </source>
</evidence>
<dbReference type="AlphaFoldDB" id="A0A378YKZ1"/>
<dbReference type="InterPro" id="IPR014284">
    <property type="entry name" value="RNA_pol_sigma-70_dom"/>
</dbReference>
<dbReference type="PANTHER" id="PTHR30603:SF60">
    <property type="entry name" value="RNA POLYMERASE SIGMA FACTOR RPOD"/>
    <property type="match status" value="1"/>
</dbReference>
<dbReference type="PROSITE" id="PS00715">
    <property type="entry name" value="SIGMA70_1"/>
    <property type="match status" value="1"/>
</dbReference>
<dbReference type="InterPro" id="IPR007630">
    <property type="entry name" value="RNA_pol_sigma70_r4"/>
</dbReference>
<dbReference type="OrthoDB" id="9809557at2"/>
<dbReference type="Pfam" id="PF04545">
    <property type="entry name" value="Sigma70_r4"/>
    <property type="match status" value="1"/>
</dbReference>
<protein>
    <recommendedName>
        <fullName evidence="6">RNA polymerase sigma factor</fullName>
    </recommendedName>
</protein>
<evidence type="ECO:0000313" key="10">
    <source>
        <dbReference type="Proteomes" id="UP000255467"/>
    </source>
</evidence>
<dbReference type="PRINTS" id="PR00046">
    <property type="entry name" value="SIGMA70FCT"/>
</dbReference>
<keyword evidence="2 6" id="KW-0805">Transcription regulation</keyword>
<keyword evidence="5 6" id="KW-0804">Transcription</keyword>
<dbReference type="NCBIfam" id="TIGR02937">
    <property type="entry name" value="sigma70-ECF"/>
    <property type="match status" value="1"/>
</dbReference>
<dbReference type="SUPFAM" id="SSF88946">
    <property type="entry name" value="Sigma2 domain of RNA polymerase sigma factors"/>
    <property type="match status" value="1"/>
</dbReference>
<comment type="similarity">
    <text evidence="1 6">Belongs to the sigma-70 factor family.</text>
</comment>
<evidence type="ECO:0000256" key="3">
    <source>
        <dbReference type="ARBA" id="ARBA00023082"/>
    </source>
</evidence>
<dbReference type="Pfam" id="PF00140">
    <property type="entry name" value="Sigma70_r1_2"/>
    <property type="match status" value="1"/>
</dbReference>
<name>A0A378YKZ1_9NOCA</name>
<dbReference type="EMBL" id="UGRY01000002">
    <property type="protein sequence ID" value="SUA77433.1"/>
    <property type="molecule type" value="Genomic_DNA"/>
</dbReference>
<feature type="domain" description="RNA polymerase sigma-70" evidence="7">
    <location>
        <begin position="82"/>
        <end position="95"/>
    </location>
</feature>
<dbReference type="STRING" id="1406858.GCA_000710895_04837"/>
<dbReference type="GO" id="GO:0006352">
    <property type="term" value="P:DNA-templated transcription initiation"/>
    <property type="evidence" value="ECO:0007669"/>
    <property type="project" value="InterPro"/>
</dbReference>
<evidence type="ECO:0000256" key="1">
    <source>
        <dbReference type="ARBA" id="ARBA00007788"/>
    </source>
</evidence>
<dbReference type="PANTHER" id="PTHR30603">
    <property type="entry name" value="RNA POLYMERASE SIGMA FACTOR RPO"/>
    <property type="match status" value="1"/>
</dbReference>
<dbReference type="CDD" id="cd06171">
    <property type="entry name" value="Sigma70_r4"/>
    <property type="match status" value="1"/>
</dbReference>
<comment type="function">
    <text evidence="6">Sigma factors are initiation factors that promote the attachment of RNA polymerase to specific initiation sites and are then released.</text>
</comment>
<proteinExistence type="inferred from homology"/>
<evidence type="ECO:0000259" key="8">
    <source>
        <dbReference type="PROSITE" id="PS00716"/>
    </source>
</evidence>
<dbReference type="Gene3D" id="1.10.10.10">
    <property type="entry name" value="Winged helix-like DNA-binding domain superfamily/Winged helix DNA-binding domain"/>
    <property type="match status" value="2"/>
</dbReference>
<dbReference type="GO" id="GO:0003677">
    <property type="term" value="F:DNA binding"/>
    <property type="evidence" value="ECO:0007669"/>
    <property type="project" value="UniProtKB-KW"/>
</dbReference>